<keyword evidence="3" id="KW-0472">Membrane</keyword>
<evidence type="ECO:0000313" key="5">
    <source>
        <dbReference type="Proteomes" id="UP000231693"/>
    </source>
</evidence>
<feature type="region of interest" description="Disordered" evidence="2">
    <location>
        <begin position="1"/>
        <end position="43"/>
    </location>
</feature>
<evidence type="ECO:0000256" key="1">
    <source>
        <dbReference type="SAM" id="Coils"/>
    </source>
</evidence>
<keyword evidence="5" id="KW-1185">Reference proteome</keyword>
<accession>A0A2M9CCK4</accession>
<dbReference type="EMBL" id="PGFE01000006">
    <property type="protein sequence ID" value="PJJ69112.1"/>
    <property type="molecule type" value="Genomic_DNA"/>
</dbReference>
<organism evidence="4 5">
    <name type="scientific">Sediminihabitans luteus</name>
    <dbReference type="NCBI Taxonomy" id="1138585"/>
    <lineage>
        <taxon>Bacteria</taxon>
        <taxon>Bacillati</taxon>
        <taxon>Actinomycetota</taxon>
        <taxon>Actinomycetes</taxon>
        <taxon>Micrococcales</taxon>
        <taxon>Cellulomonadaceae</taxon>
        <taxon>Sediminihabitans</taxon>
    </lineage>
</organism>
<evidence type="ECO:0000313" key="4">
    <source>
        <dbReference type="EMBL" id="PJJ69112.1"/>
    </source>
</evidence>
<feature type="transmembrane region" description="Helical" evidence="3">
    <location>
        <begin position="51"/>
        <end position="72"/>
    </location>
</feature>
<evidence type="ECO:0000256" key="2">
    <source>
        <dbReference type="SAM" id="MobiDB-lite"/>
    </source>
</evidence>
<dbReference type="Proteomes" id="UP000231693">
    <property type="component" value="Unassembled WGS sequence"/>
</dbReference>
<keyword evidence="3" id="KW-1133">Transmembrane helix</keyword>
<gene>
    <name evidence="4" type="ORF">CLV28_2922</name>
</gene>
<reference evidence="4 5" key="1">
    <citation type="submission" date="2017-11" db="EMBL/GenBank/DDBJ databases">
        <title>Genomic Encyclopedia of Archaeal and Bacterial Type Strains, Phase II (KMG-II): From Individual Species to Whole Genera.</title>
        <authorList>
            <person name="Goeker M."/>
        </authorList>
    </citation>
    <scope>NUCLEOTIDE SEQUENCE [LARGE SCALE GENOMIC DNA]</scope>
    <source>
        <strain evidence="4 5">DSM 25478</strain>
    </source>
</reference>
<keyword evidence="1" id="KW-0175">Coiled coil</keyword>
<comment type="caution">
    <text evidence="4">The sequence shown here is derived from an EMBL/GenBank/DDBJ whole genome shotgun (WGS) entry which is preliminary data.</text>
</comment>
<evidence type="ECO:0000256" key="3">
    <source>
        <dbReference type="SAM" id="Phobius"/>
    </source>
</evidence>
<keyword evidence="3" id="KW-0812">Transmembrane</keyword>
<dbReference type="Gene3D" id="1.20.5.340">
    <property type="match status" value="1"/>
</dbReference>
<protein>
    <submittedName>
        <fullName evidence="4">Uncharacterized protein</fullName>
    </submittedName>
</protein>
<sequence>MSGWGAPSDRREPDRVPAGPDAPLADHLRPTGAGGVVGPHDPRPAGRGRTVAVVVLALLLAAALVAATYLWVTTSRWQESSAGWERSSRDLGERVANLQEDLDGATGELTAVREQLTTAQSRITDLANEKAQLGDENVASQQYLDYQERVSTAAGSVAAALESCTDGQSELIGYLATPDAYDAADLERFSSEVDALCQSALDANDALQKELEK</sequence>
<proteinExistence type="predicted"/>
<dbReference type="AlphaFoldDB" id="A0A2M9CCK4"/>
<feature type="coiled-coil region" evidence="1">
    <location>
        <begin position="88"/>
        <end position="136"/>
    </location>
</feature>
<name>A0A2M9CCK4_9CELL</name>